<organism evidence="2 3">
    <name type="scientific">Paenibacillus roseopurpureus</name>
    <dbReference type="NCBI Taxonomy" id="2918901"/>
    <lineage>
        <taxon>Bacteria</taxon>
        <taxon>Bacillati</taxon>
        <taxon>Bacillota</taxon>
        <taxon>Bacilli</taxon>
        <taxon>Bacillales</taxon>
        <taxon>Paenibacillaceae</taxon>
        <taxon>Paenibacillus</taxon>
    </lineage>
</organism>
<evidence type="ECO:0000256" key="1">
    <source>
        <dbReference type="SAM" id="SignalP"/>
    </source>
</evidence>
<dbReference type="Gene3D" id="3.40.190.10">
    <property type="entry name" value="Periplasmic binding protein-like II"/>
    <property type="match status" value="2"/>
</dbReference>
<gene>
    <name evidence="2" type="ORF">MJB10_20530</name>
</gene>
<dbReference type="KEGG" id="proo:MJB10_20530"/>
<dbReference type="SUPFAM" id="SSF53850">
    <property type="entry name" value="Periplasmic binding protein-like II"/>
    <property type="match status" value="1"/>
</dbReference>
<proteinExistence type="predicted"/>
<sequence>MSKKKAIGIGLLAVITTLSLVACGKEPTSNPSSSSSPAAKELEPATISLFYSSAPPKVKLEESEYGKQILSKLKVTLNTEYVSKDASTREGVLVSSNDYPDLIIPQSNSQENSGLGLFLKAKALIPLDDLIEKYGKNIKKWYPGNELDKYKKDGKLYTLPLQPGYENPSTVGSGYWIQEAVLKDAGWPKIKTFDEYFALLEKYRAKYPQIGGKDTIGYSFQSEGYKFDWLTNQGAYLSGYRDDGGFMIDVNGKKATAKQVAGSDVQKQHMQKMNEYFSKGLVDQEGFVDKIDQWKAKMSSGRVLGYYGGTTEMGSINDALTKQGLDDRRFVYIPLVFKDGIQEKYWGSVVPNVNAGIGISKSAKNPERIMQFLDGLMSEEIMTLRQWGVKDVDYTIGSDGKNTVTPEQIELYRDADKRNAKGFPSYNLFPQIPSSKTFSNGSVYSISLTKEYISTNFTNSDKEYLKAYGYTYFSDAFKKQDSPYGAAYTVNITGDSDAGKANTKRNDIVRTYIPKMLLAKPADFNKIWDEYVAKLKDANMKPLEDYISNAITKRLEEGRQTD</sequence>
<dbReference type="EMBL" id="CP130319">
    <property type="protein sequence ID" value="WNR43472.1"/>
    <property type="molecule type" value="Genomic_DNA"/>
</dbReference>
<keyword evidence="1" id="KW-0732">Signal</keyword>
<dbReference type="InterPro" id="IPR050490">
    <property type="entry name" value="Bact_solute-bd_prot1"/>
</dbReference>
<dbReference type="PANTHER" id="PTHR43649:SF12">
    <property type="entry name" value="DIACETYLCHITOBIOSE BINDING PROTEIN DASA"/>
    <property type="match status" value="1"/>
</dbReference>
<reference evidence="2" key="1">
    <citation type="submission" date="2022-02" db="EMBL/GenBank/DDBJ databases">
        <title>Paenibacillus sp. MBLB1832 Whole Genome Shotgun Sequencing.</title>
        <authorList>
            <person name="Hwang C.Y."/>
            <person name="Cho E.-S."/>
            <person name="Seo M.-J."/>
        </authorList>
    </citation>
    <scope>NUCLEOTIDE SEQUENCE</scope>
    <source>
        <strain evidence="2">MBLB1832</strain>
    </source>
</reference>
<feature type="signal peptide" evidence="1">
    <location>
        <begin position="1"/>
        <end position="24"/>
    </location>
</feature>
<feature type="chain" id="PRO_5041741552" description="ABC transporter substrate-binding protein" evidence="1">
    <location>
        <begin position="25"/>
        <end position="562"/>
    </location>
</feature>
<evidence type="ECO:0000313" key="3">
    <source>
        <dbReference type="Proteomes" id="UP001304650"/>
    </source>
</evidence>
<evidence type="ECO:0000313" key="2">
    <source>
        <dbReference type="EMBL" id="WNR43472.1"/>
    </source>
</evidence>
<name>A0AA96LKA6_9BACL</name>
<evidence type="ECO:0008006" key="4">
    <source>
        <dbReference type="Google" id="ProtNLM"/>
    </source>
</evidence>
<dbReference type="RefSeq" id="WP_314797769.1">
    <property type="nucleotide sequence ID" value="NZ_CP130319.1"/>
</dbReference>
<keyword evidence="3" id="KW-1185">Reference proteome</keyword>
<dbReference type="PANTHER" id="PTHR43649">
    <property type="entry name" value="ARABINOSE-BINDING PROTEIN-RELATED"/>
    <property type="match status" value="1"/>
</dbReference>
<accession>A0AA96LKA6</accession>
<dbReference type="Proteomes" id="UP001304650">
    <property type="component" value="Chromosome"/>
</dbReference>
<dbReference type="AlphaFoldDB" id="A0AA96LKA6"/>
<protein>
    <recommendedName>
        <fullName evidence="4">ABC transporter substrate-binding protein</fullName>
    </recommendedName>
</protein>
<dbReference type="PROSITE" id="PS51257">
    <property type="entry name" value="PROKAR_LIPOPROTEIN"/>
    <property type="match status" value="1"/>
</dbReference>